<dbReference type="InterPro" id="IPR005428">
    <property type="entry name" value="CD36/SCARB1/SNMP1"/>
</dbReference>
<keyword evidence="5 12" id="KW-1133">Transmembrane helix</keyword>
<reference evidence="13" key="1">
    <citation type="journal article" date="2008" name="Nature">
        <title>The amphioxus genome and the evolution of the chordate karyotype.</title>
        <authorList>
            <consortium name="US DOE Joint Genome Institute (JGI-PGF)"/>
            <person name="Putnam N.H."/>
            <person name="Butts T."/>
            <person name="Ferrier D.E.K."/>
            <person name="Furlong R.F."/>
            <person name="Hellsten U."/>
            <person name="Kawashima T."/>
            <person name="Robinson-Rechavi M."/>
            <person name="Shoguchi E."/>
            <person name="Terry A."/>
            <person name="Yu J.-K."/>
            <person name="Benito-Gutierrez E.L."/>
            <person name="Dubchak I."/>
            <person name="Garcia-Fernandez J."/>
            <person name="Gibson-Brown J.J."/>
            <person name="Grigoriev I.V."/>
            <person name="Horton A.C."/>
            <person name="de Jong P.J."/>
            <person name="Jurka J."/>
            <person name="Kapitonov V.V."/>
            <person name="Kohara Y."/>
            <person name="Kuroki Y."/>
            <person name="Lindquist E."/>
            <person name="Lucas S."/>
            <person name="Osoegawa K."/>
            <person name="Pennacchio L.A."/>
            <person name="Salamov A.A."/>
            <person name="Satou Y."/>
            <person name="Sauka-Spengler T."/>
            <person name="Schmutz J."/>
            <person name="Shin-I T."/>
            <person name="Toyoda A."/>
            <person name="Bronner-Fraser M."/>
            <person name="Fujiyama A."/>
            <person name="Holland L.Z."/>
            <person name="Holland P.W.H."/>
            <person name="Satoh N."/>
            <person name="Rokhsar D.S."/>
        </authorList>
    </citation>
    <scope>NUCLEOTIDE SEQUENCE [LARGE SCALE GENOMIC DNA]</scope>
    <source>
        <strain evidence="13">S238N-H82</strain>
        <tissue evidence="13">Testes</tissue>
    </source>
</reference>
<dbReference type="EMBL" id="GG666636">
    <property type="protein sequence ID" value="EEN47013.1"/>
    <property type="molecule type" value="Genomic_DNA"/>
</dbReference>
<feature type="disulfide bond" evidence="10">
    <location>
        <begin position="273"/>
        <end position="327"/>
    </location>
</feature>
<dbReference type="PRINTS" id="PR01610">
    <property type="entry name" value="CD36ANTIGEN"/>
</dbReference>
<evidence type="ECO:0000256" key="2">
    <source>
        <dbReference type="ARBA" id="ARBA00010532"/>
    </source>
</evidence>
<dbReference type="STRING" id="7739.C3ZKB4"/>
<dbReference type="PANTHER" id="PTHR11923:SF51">
    <property type="entry name" value="LYSOSOME MEMBRANE PROTEIN 2"/>
    <property type="match status" value="1"/>
</dbReference>
<keyword evidence="3" id="KW-1003">Cell membrane</keyword>
<evidence type="ECO:0000256" key="12">
    <source>
        <dbReference type="SAM" id="Phobius"/>
    </source>
</evidence>
<evidence type="ECO:0000256" key="9">
    <source>
        <dbReference type="ARBA" id="ARBA00023180"/>
    </source>
</evidence>
<organism>
    <name type="scientific">Branchiostoma floridae</name>
    <name type="common">Florida lancelet</name>
    <name type="synonym">Amphioxus</name>
    <dbReference type="NCBI Taxonomy" id="7739"/>
    <lineage>
        <taxon>Eukaryota</taxon>
        <taxon>Metazoa</taxon>
        <taxon>Chordata</taxon>
        <taxon>Cephalochordata</taxon>
        <taxon>Leptocardii</taxon>
        <taxon>Amphioxiformes</taxon>
        <taxon>Branchiostomatidae</taxon>
        <taxon>Branchiostoma</taxon>
    </lineage>
</organism>
<evidence type="ECO:0008006" key="14">
    <source>
        <dbReference type="Google" id="ProtNLM"/>
    </source>
</evidence>
<name>C3ZKB4_BRAFL</name>
<evidence type="ECO:0000256" key="3">
    <source>
        <dbReference type="ARBA" id="ARBA00022475"/>
    </source>
</evidence>
<gene>
    <name evidence="13" type="ORF">BRAFLDRAFT_69447</name>
</gene>
<dbReference type="AlphaFoldDB" id="C3ZKB4"/>
<evidence type="ECO:0000256" key="7">
    <source>
        <dbReference type="ARBA" id="ARBA00023157"/>
    </source>
</evidence>
<evidence type="ECO:0000256" key="11">
    <source>
        <dbReference type="SAM" id="MobiDB-lite"/>
    </source>
</evidence>
<feature type="disulfide bond" evidence="10">
    <location>
        <begin position="244"/>
        <end position="310"/>
    </location>
</feature>
<proteinExistence type="inferred from homology"/>
<dbReference type="GO" id="GO:0005886">
    <property type="term" value="C:plasma membrane"/>
    <property type="evidence" value="ECO:0007669"/>
    <property type="project" value="UniProtKB-SubCell"/>
</dbReference>
<evidence type="ECO:0000256" key="1">
    <source>
        <dbReference type="ARBA" id="ARBA00004651"/>
    </source>
</evidence>
<dbReference type="eggNOG" id="KOG3776">
    <property type="taxonomic scope" value="Eukaryota"/>
</dbReference>
<keyword evidence="6 12" id="KW-0472">Membrane</keyword>
<accession>C3ZKB4</accession>
<evidence type="ECO:0000256" key="8">
    <source>
        <dbReference type="ARBA" id="ARBA00023170"/>
    </source>
</evidence>
<keyword evidence="8" id="KW-0675">Receptor</keyword>
<evidence type="ECO:0000256" key="4">
    <source>
        <dbReference type="ARBA" id="ARBA00022692"/>
    </source>
</evidence>
<comment type="similarity">
    <text evidence="2">Belongs to the CD36 family.</text>
</comment>
<dbReference type="PANTHER" id="PTHR11923">
    <property type="entry name" value="SCAVENGER RECEPTOR CLASS B TYPE-1 SR-B1"/>
    <property type="match status" value="1"/>
</dbReference>
<protein>
    <recommendedName>
        <fullName evidence="14">Scavenger receptor class B member 1</fullName>
    </recommendedName>
</protein>
<comment type="subcellular location">
    <subcellularLocation>
        <location evidence="1">Cell membrane</location>
        <topology evidence="1">Multi-pass membrane protein</topology>
    </subcellularLocation>
</comment>
<keyword evidence="7 10" id="KW-1015">Disulfide bond</keyword>
<feature type="transmembrane region" description="Helical" evidence="12">
    <location>
        <begin position="396"/>
        <end position="416"/>
    </location>
</feature>
<keyword evidence="9" id="KW-0325">Glycoprotein</keyword>
<dbReference type="PRINTS" id="PR01609">
    <property type="entry name" value="CD36FAMILY"/>
</dbReference>
<feature type="disulfide bond" evidence="10">
    <location>
        <begin position="312"/>
        <end position="316"/>
    </location>
</feature>
<feature type="region of interest" description="Disordered" evidence="11">
    <location>
        <begin position="426"/>
        <end position="445"/>
    </location>
</feature>
<evidence type="ECO:0000256" key="6">
    <source>
        <dbReference type="ARBA" id="ARBA00023136"/>
    </source>
</evidence>
<dbReference type="Pfam" id="PF01130">
    <property type="entry name" value="CD36"/>
    <property type="match status" value="1"/>
</dbReference>
<sequence>MARSVRCAAVVGVTCLVLGTLGLCLYNTLLYTFVTKMMVLQEGSFIFSFWKDIPIPIYMQFYLFDILNVEEVLKGGKPAVEQRGPYTYRELRNKTQLQFNADDTVSYVNMKRYEFVPHMSVGRENDTITTLNIPAMTISWWLKTQRAAIQDAAALGLLLAGEPLFFRRSVSGLIWGYPEPLLAAAQRFAPALVRDDKFGLFLNQKTNSTDGVYTVFTGLTDPEKFAYIYQWNGMTHLPYWKRPCGRVNGTEGIMFPPIEDTDKPLYIFVSDLCRSAYLTYEGPRYVGAVPVYRYILPREELQNGRGETACYCGDTCLQDGLIDVRNCHLDAPVVLSLPHFYLGNESLSKDVAGLDPNKMEHQIFLDVEPSARVGPDFVQYFWDRVVVKERAGQGGLAAAVSVGGALVLLTGSLWYCRRRKNSEDTETLGAHINEPPEETTPLLQT</sequence>
<evidence type="ECO:0000256" key="10">
    <source>
        <dbReference type="PIRSR" id="PIRSR605428-52"/>
    </source>
</evidence>
<evidence type="ECO:0000313" key="13">
    <source>
        <dbReference type="EMBL" id="EEN47013.1"/>
    </source>
</evidence>
<keyword evidence="4 12" id="KW-0812">Transmembrane</keyword>
<dbReference type="InterPro" id="IPR002159">
    <property type="entry name" value="CD36_fam"/>
</dbReference>
<evidence type="ECO:0000256" key="5">
    <source>
        <dbReference type="ARBA" id="ARBA00022989"/>
    </source>
</evidence>
<dbReference type="InParanoid" id="C3ZKB4"/>